<dbReference type="InterPro" id="IPR001623">
    <property type="entry name" value="DnaJ_domain"/>
</dbReference>
<accession>A0ABP5KE43</accession>
<evidence type="ECO:0000256" key="2">
    <source>
        <dbReference type="ARBA" id="ARBA00023136"/>
    </source>
</evidence>
<evidence type="ECO:0000313" key="7">
    <source>
        <dbReference type="Proteomes" id="UP001500575"/>
    </source>
</evidence>
<dbReference type="RefSeq" id="WP_344304987.1">
    <property type="nucleotide sequence ID" value="NZ_BAAAQQ010000013.1"/>
</dbReference>
<feature type="domain" description="J" evidence="5">
    <location>
        <begin position="9"/>
        <end position="66"/>
    </location>
</feature>
<keyword evidence="4" id="KW-1133">Transmembrane helix</keyword>
<dbReference type="Gene3D" id="1.10.287.110">
    <property type="entry name" value="DnaJ domain"/>
    <property type="match status" value="1"/>
</dbReference>
<evidence type="ECO:0000256" key="1">
    <source>
        <dbReference type="ARBA" id="ARBA00004370"/>
    </source>
</evidence>
<keyword evidence="2 4" id="KW-0472">Membrane</keyword>
<sequence>MSTATKAPSLYDLLDVEPDASSADIRAAWRAAIDGLEPGDRRFRAFNAAAETLLDDERRQAYDAELADREPVDEPDSAQGLETVAALPPRPPTESAQRRRWSRRSSSDVARPPVAGWVLVVLALLTAAAVSASAWLWWGVPSDASVAASTREAQAAAERAIVPVLSYDAATLDQDQAAGAAYLTASYREDYDELYEVIKQNAPRVGTKVSAEVISSGVVRAGPDDPDRVEVLVFVNRPTTNKKQEEPVVYRDQVTVTMERVGDSWLVDGLKTSPAAG</sequence>
<feature type="region of interest" description="Disordered" evidence="3">
    <location>
        <begin position="68"/>
        <end position="105"/>
    </location>
</feature>
<keyword evidence="7" id="KW-1185">Reference proteome</keyword>
<dbReference type="PANTHER" id="PTHR37042:SF4">
    <property type="entry name" value="OUTER MEMBRANE PROTEIN RV1973"/>
    <property type="match status" value="1"/>
</dbReference>
<organism evidence="6 7">
    <name type="scientific">Nocardioides bigeumensis</name>
    <dbReference type="NCBI Taxonomy" id="433657"/>
    <lineage>
        <taxon>Bacteria</taxon>
        <taxon>Bacillati</taxon>
        <taxon>Actinomycetota</taxon>
        <taxon>Actinomycetes</taxon>
        <taxon>Propionibacteriales</taxon>
        <taxon>Nocardioidaceae</taxon>
        <taxon>Nocardioides</taxon>
    </lineage>
</organism>
<dbReference type="SUPFAM" id="SSF46565">
    <property type="entry name" value="Chaperone J-domain"/>
    <property type="match status" value="1"/>
</dbReference>
<dbReference type="EMBL" id="BAAAQQ010000013">
    <property type="protein sequence ID" value="GAA2130854.1"/>
    <property type="molecule type" value="Genomic_DNA"/>
</dbReference>
<proteinExistence type="predicted"/>
<name>A0ABP5KE43_9ACTN</name>
<protein>
    <recommendedName>
        <fullName evidence="5">J domain-containing protein</fullName>
    </recommendedName>
</protein>
<comment type="subcellular location">
    <subcellularLocation>
        <location evidence="1">Membrane</location>
    </subcellularLocation>
</comment>
<reference evidence="7" key="1">
    <citation type="journal article" date="2019" name="Int. J. Syst. Evol. Microbiol.">
        <title>The Global Catalogue of Microorganisms (GCM) 10K type strain sequencing project: providing services to taxonomists for standard genome sequencing and annotation.</title>
        <authorList>
            <consortium name="The Broad Institute Genomics Platform"/>
            <consortium name="The Broad Institute Genome Sequencing Center for Infectious Disease"/>
            <person name="Wu L."/>
            <person name="Ma J."/>
        </authorList>
    </citation>
    <scope>NUCLEOTIDE SEQUENCE [LARGE SCALE GENOMIC DNA]</scope>
    <source>
        <strain evidence="7">JCM 16021</strain>
    </source>
</reference>
<feature type="transmembrane region" description="Helical" evidence="4">
    <location>
        <begin position="114"/>
        <end position="138"/>
    </location>
</feature>
<evidence type="ECO:0000256" key="3">
    <source>
        <dbReference type="SAM" id="MobiDB-lite"/>
    </source>
</evidence>
<dbReference type="Proteomes" id="UP001500575">
    <property type="component" value="Unassembled WGS sequence"/>
</dbReference>
<evidence type="ECO:0000256" key="4">
    <source>
        <dbReference type="SAM" id="Phobius"/>
    </source>
</evidence>
<dbReference type="PANTHER" id="PTHR37042">
    <property type="entry name" value="OUTER MEMBRANE PROTEIN RV1973"/>
    <property type="match status" value="1"/>
</dbReference>
<evidence type="ECO:0000313" key="6">
    <source>
        <dbReference type="EMBL" id="GAA2130854.1"/>
    </source>
</evidence>
<evidence type="ECO:0000259" key="5">
    <source>
        <dbReference type="PROSITE" id="PS50076"/>
    </source>
</evidence>
<dbReference type="PROSITE" id="PS50076">
    <property type="entry name" value="DNAJ_2"/>
    <property type="match status" value="1"/>
</dbReference>
<dbReference type="InterPro" id="IPR036869">
    <property type="entry name" value="J_dom_sf"/>
</dbReference>
<keyword evidence="4" id="KW-0812">Transmembrane</keyword>
<comment type="caution">
    <text evidence="6">The sequence shown here is derived from an EMBL/GenBank/DDBJ whole genome shotgun (WGS) entry which is preliminary data.</text>
</comment>
<gene>
    <name evidence="6" type="ORF">GCM10009843_33790</name>
</gene>